<feature type="compositionally biased region" description="Polar residues" evidence="1">
    <location>
        <begin position="1"/>
        <end position="10"/>
    </location>
</feature>
<proteinExistence type="predicted"/>
<protein>
    <submittedName>
        <fullName evidence="2">Uncharacterized protein</fullName>
    </submittedName>
</protein>
<evidence type="ECO:0000256" key="1">
    <source>
        <dbReference type="SAM" id="MobiDB-lite"/>
    </source>
</evidence>
<name>A0A2T8IB38_9POAL</name>
<organism evidence="2">
    <name type="scientific">Panicum hallii</name>
    <dbReference type="NCBI Taxonomy" id="206008"/>
    <lineage>
        <taxon>Eukaryota</taxon>
        <taxon>Viridiplantae</taxon>
        <taxon>Streptophyta</taxon>
        <taxon>Embryophyta</taxon>
        <taxon>Tracheophyta</taxon>
        <taxon>Spermatophyta</taxon>
        <taxon>Magnoliopsida</taxon>
        <taxon>Liliopsida</taxon>
        <taxon>Poales</taxon>
        <taxon>Poaceae</taxon>
        <taxon>PACMAD clade</taxon>
        <taxon>Panicoideae</taxon>
        <taxon>Panicodae</taxon>
        <taxon>Paniceae</taxon>
        <taxon>Panicinae</taxon>
        <taxon>Panicum</taxon>
        <taxon>Panicum sect. Panicum</taxon>
    </lineage>
</organism>
<evidence type="ECO:0000313" key="2">
    <source>
        <dbReference type="EMBL" id="PVH34879.1"/>
    </source>
</evidence>
<dbReference type="EMBL" id="CM008052">
    <property type="protein sequence ID" value="PVH34879.1"/>
    <property type="molecule type" value="Genomic_DNA"/>
</dbReference>
<accession>A0A2T8IB38</accession>
<dbReference type="Proteomes" id="UP000243499">
    <property type="component" value="Chromosome 7"/>
</dbReference>
<dbReference type="Gramene" id="PVH34879">
    <property type="protein sequence ID" value="PVH34879"/>
    <property type="gene ID" value="PAHAL_7G054800"/>
</dbReference>
<sequence>MLGHLGSSNLKPEDRKELEAGAEALKSTSLHFHRKEASPGDTGVVLLQ</sequence>
<dbReference type="AlphaFoldDB" id="A0A2T8IB38"/>
<reference evidence="2" key="1">
    <citation type="submission" date="2018-04" db="EMBL/GenBank/DDBJ databases">
        <title>WGS assembly of Panicum hallii.</title>
        <authorList>
            <person name="Lovell J."/>
            <person name="Jenkins J."/>
            <person name="Lowry D."/>
            <person name="Mamidi S."/>
            <person name="Sreedasyam A."/>
            <person name="Weng X."/>
            <person name="Barry K."/>
            <person name="Bonette J."/>
            <person name="Campitelli B."/>
            <person name="Daum C."/>
            <person name="Gordon S."/>
            <person name="Gould B."/>
            <person name="Lipzen A."/>
            <person name="Macqueen A."/>
            <person name="Palacio-Mejia J."/>
            <person name="Plott C."/>
            <person name="Shakirov E."/>
            <person name="Shu S."/>
            <person name="Yoshinaga Y."/>
            <person name="Zane M."/>
            <person name="Rokhsar D."/>
            <person name="Grimwood J."/>
            <person name="Schmutz J."/>
            <person name="Juenger T."/>
        </authorList>
    </citation>
    <scope>NUCLEOTIDE SEQUENCE [LARGE SCALE GENOMIC DNA]</scope>
    <source>
        <strain evidence="2">FIL2</strain>
    </source>
</reference>
<feature type="region of interest" description="Disordered" evidence="1">
    <location>
        <begin position="1"/>
        <end position="48"/>
    </location>
</feature>
<gene>
    <name evidence="2" type="ORF">PAHAL_7G054800</name>
</gene>